<dbReference type="GO" id="GO:0005524">
    <property type="term" value="F:ATP binding"/>
    <property type="evidence" value="ECO:0007669"/>
    <property type="project" value="UniProtKB-KW"/>
</dbReference>
<dbReference type="AlphaFoldDB" id="A0A7X9IL07"/>
<dbReference type="Pfam" id="PF01935">
    <property type="entry name" value="DUF87"/>
    <property type="match status" value="1"/>
</dbReference>
<keyword evidence="2" id="KW-0067">ATP-binding</keyword>
<name>A0A7X9IL07_9DELT</name>
<keyword evidence="2" id="KW-0547">Nucleotide-binding</keyword>
<evidence type="ECO:0000313" key="2">
    <source>
        <dbReference type="EMBL" id="NMC64270.1"/>
    </source>
</evidence>
<dbReference type="Gene3D" id="3.40.50.300">
    <property type="entry name" value="P-loop containing nucleotide triphosphate hydrolases"/>
    <property type="match status" value="2"/>
</dbReference>
<dbReference type="PANTHER" id="PTHR42957:SF1">
    <property type="entry name" value="HELICASE MJ1565-RELATED"/>
    <property type="match status" value="1"/>
</dbReference>
<evidence type="ECO:0000313" key="3">
    <source>
        <dbReference type="Proteomes" id="UP000524246"/>
    </source>
</evidence>
<feature type="domain" description="AAA+ ATPase" evidence="1">
    <location>
        <begin position="174"/>
        <end position="509"/>
    </location>
</feature>
<evidence type="ECO:0000259" key="1">
    <source>
        <dbReference type="SMART" id="SM00382"/>
    </source>
</evidence>
<dbReference type="InterPro" id="IPR027417">
    <property type="entry name" value="P-loop_NTPase"/>
</dbReference>
<comment type="caution">
    <text evidence="2">The sequence shown here is derived from an EMBL/GenBank/DDBJ whole genome shotgun (WGS) entry which is preliminary data.</text>
</comment>
<reference evidence="2 3" key="1">
    <citation type="journal article" date="2020" name="Biotechnol. Biofuels">
        <title>New insights from the biogas microbiome by comprehensive genome-resolved metagenomics of nearly 1600 species originating from multiple anaerobic digesters.</title>
        <authorList>
            <person name="Campanaro S."/>
            <person name="Treu L."/>
            <person name="Rodriguez-R L.M."/>
            <person name="Kovalovszki A."/>
            <person name="Ziels R.M."/>
            <person name="Maus I."/>
            <person name="Zhu X."/>
            <person name="Kougias P.G."/>
            <person name="Basile A."/>
            <person name="Luo G."/>
            <person name="Schluter A."/>
            <person name="Konstantinidis K.T."/>
            <person name="Angelidaki I."/>
        </authorList>
    </citation>
    <scope>NUCLEOTIDE SEQUENCE [LARGE SCALE GENOMIC DNA]</scope>
    <source>
        <strain evidence="2">AS27yjCOA_65</strain>
    </source>
</reference>
<dbReference type="SUPFAM" id="SSF52540">
    <property type="entry name" value="P-loop containing nucleoside triphosphate hydrolases"/>
    <property type="match status" value="1"/>
</dbReference>
<dbReference type="SMART" id="SM00382">
    <property type="entry name" value="AAA"/>
    <property type="match status" value="1"/>
</dbReference>
<dbReference type="InterPro" id="IPR008571">
    <property type="entry name" value="HerA-like"/>
</dbReference>
<protein>
    <submittedName>
        <fullName evidence="2">ATP-binding protein</fullName>
    </submittedName>
</protein>
<accession>A0A7X9IL07</accession>
<dbReference type="PANTHER" id="PTHR42957">
    <property type="entry name" value="HELICASE MJ1565-RELATED"/>
    <property type="match status" value="1"/>
</dbReference>
<dbReference type="EMBL" id="JAAZON010000635">
    <property type="protein sequence ID" value="NMC64270.1"/>
    <property type="molecule type" value="Genomic_DNA"/>
</dbReference>
<dbReference type="InterPro" id="IPR002789">
    <property type="entry name" value="HerA_central"/>
</dbReference>
<dbReference type="InterPro" id="IPR003593">
    <property type="entry name" value="AAA+_ATPase"/>
</dbReference>
<organism evidence="2 3">
    <name type="scientific">SAR324 cluster bacterium</name>
    <dbReference type="NCBI Taxonomy" id="2024889"/>
    <lineage>
        <taxon>Bacteria</taxon>
        <taxon>Deltaproteobacteria</taxon>
        <taxon>SAR324 cluster</taxon>
    </lineage>
</organism>
<proteinExistence type="predicted"/>
<sequence length="570" mass="63304">MNETDANAQMPIKETFNFFPIDSYIGILSQVSSSSAKLVLASKESQKSIKPSATATSGDFVLIKSEPYAIFGQISDVSLAVQKKKGNDGEARVTPVAVVDFLASVEIRTRAVSSGVLQTPKIGSSVYIADPKTVQMVIESRQKVEQDSGGLLLHFATLPNKSATPVGLTPERLFGRHCAVLGATGGGKSWTIASLVEEIEKHRAKLILFDATGEYYRLQGRIRHVHVGAEREQPDSSMAVAIPYFHLTEDDLFAIFKPDAAQAPKLRAAMKSLKVARLMPILATGGLITKADRSKVEFEKAYENYINEIENPYADFEILNLTRQIQNECVFHQRSAVEPLIWGGINSGDHSQCIPLINRIQDILNTSNLAPIFHPGQFPSLFEELHAFLKDRDCSVLRISLKHLSFYHNAREIVGNAIGRHLLELARREYFRQQPMVMILDEAHQFLNTALLDQNIKLDLDAFKLIAKEGRKYSLSLILSTQRPRDIPEDILSQMGTMLIHRLVNDRDRAIVERASAEIDRASANMVPSLTPGEAIIVGVDFPVPLAVKVKVPKNPPDSMGPDYQKFWAR</sequence>
<dbReference type="Proteomes" id="UP000524246">
    <property type="component" value="Unassembled WGS sequence"/>
</dbReference>
<gene>
    <name evidence="2" type="ORF">GYA55_13990</name>
</gene>